<comment type="subcellular location">
    <subcellularLocation>
        <location evidence="1">Cell membrane</location>
        <topology evidence="1">Multi-pass membrane protein</topology>
    </subcellularLocation>
</comment>
<feature type="domain" description="EAL" evidence="11">
    <location>
        <begin position="264"/>
        <end position="515"/>
    </location>
</feature>
<name>A0ABS8KH50_9BURK</name>
<accession>A0ABS8KH50</accession>
<keyword evidence="6" id="KW-0378">Hydrolase</keyword>
<evidence type="ECO:0000256" key="1">
    <source>
        <dbReference type="ARBA" id="ARBA00004651"/>
    </source>
</evidence>
<evidence type="ECO:0000256" key="5">
    <source>
        <dbReference type="ARBA" id="ARBA00022692"/>
    </source>
</evidence>
<evidence type="ECO:0000256" key="7">
    <source>
        <dbReference type="ARBA" id="ARBA00022989"/>
    </source>
</evidence>
<keyword evidence="5 10" id="KW-0812">Transmembrane</keyword>
<feature type="transmembrane region" description="Helical" evidence="10">
    <location>
        <begin position="235"/>
        <end position="258"/>
    </location>
</feature>
<dbReference type="SUPFAM" id="SSF141868">
    <property type="entry name" value="EAL domain-like"/>
    <property type="match status" value="1"/>
</dbReference>
<evidence type="ECO:0000256" key="9">
    <source>
        <dbReference type="ARBA" id="ARBA00034290"/>
    </source>
</evidence>
<evidence type="ECO:0000313" key="12">
    <source>
        <dbReference type="EMBL" id="MCC8404086.1"/>
    </source>
</evidence>
<comment type="caution">
    <text evidence="12">The sequence shown here is derived from an EMBL/GenBank/DDBJ whole genome shotgun (WGS) entry which is preliminary data.</text>
</comment>
<sequence length="526" mass="57886">MSLIAAYIALGCAATVLPVLVSVYVANEHVARREQADLRAYAAKAVIRTDLVTYQARAAIAELRAEHAEPCSPEYLQRAARVIFNHLYVRDAGAIGDGRYLCSPLFGDVRTQDVVLPPPRWRSSDGYQVWFKQKNPLSDVREDIQVARDGEYVSIDPQSFVDIIDPAGRPIATINTDLNLIIALSAGADAEDMLNAWKRAGRIDSSEWNYAVAHSSTRSLGVVVKGRRTSLLRDWPGLLTMWLSMGVALGAALGWLAFKLISRQVSFQASLEWAISRKAIDVVYQPIVSLATNECVGVEALARWTLNGREISPDIFVALAEQHGLIQSLTDLVLDKALDDLTELLRSQPSFYVSVNVSGDDLCTPRFLNLVTAKLAGIGIRAAQIRIEATERSFLNADVTRQTIAAFRSAGHPIYIDDFGTGYSSLAYLHTFMIDVLKIDKSFVDTIGQDAASSIVAPHIIDMAHELGVEIVAEGIERTEQVEYLVGRGVQYGQGWLFAKPMRREELVAWLEARRASHAPAQPAIQ</sequence>
<evidence type="ECO:0000313" key="13">
    <source>
        <dbReference type="Proteomes" id="UP001430614"/>
    </source>
</evidence>
<keyword evidence="7 10" id="KW-1133">Transmembrane helix</keyword>
<dbReference type="Gene3D" id="3.20.20.450">
    <property type="entry name" value="EAL domain"/>
    <property type="match status" value="1"/>
</dbReference>
<dbReference type="InterPro" id="IPR001633">
    <property type="entry name" value="EAL_dom"/>
</dbReference>
<evidence type="ECO:0000256" key="6">
    <source>
        <dbReference type="ARBA" id="ARBA00022801"/>
    </source>
</evidence>
<dbReference type="InterPro" id="IPR050706">
    <property type="entry name" value="Cyclic-di-GMP_PDE-like"/>
</dbReference>
<dbReference type="SMART" id="SM00052">
    <property type="entry name" value="EAL"/>
    <property type="match status" value="1"/>
</dbReference>
<organism evidence="12 13">
    <name type="scientific">Paraburkholderia translucens</name>
    <dbReference type="NCBI Taxonomy" id="2886945"/>
    <lineage>
        <taxon>Bacteria</taxon>
        <taxon>Pseudomonadati</taxon>
        <taxon>Pseudomonadota</taxon>
        <taxon>Betaproteobacteria</taxon>
        <taxon>Burkholderiales</taxon>
        <taxon>Burkholderiaceae</taxon>
        <taxon>Paraburkholderia</taxon>
    </lineage>
</organism>
<reference evidence="12 13" key="1">
    <citation type="submission" date="2021-11" db="EMBL/GenBank/DDBJ databases">
        <authorList>
            <person name="Oh E.-T."/>
            <person name="Kim S.-B."/>
        </authorList>
    </citation>
    <scope>NUCLEOTIDE SEQUENCE [LARGE SCALE GENOMIC DNA]</scope>
    <source>
        <strain evidence="12 13">MMS20-SJTN17</strain>
    </source>
</reference>
<evidence type="ECO:0000256" key="3">
    <source>
        <dbReference type="ARBA" id="ARBA00022475"/>
    </source>
</evidence>
<evidence type="ECO:0000259" key="11">
    <source>
        <dbReference type="PROSITE" id="PS50883"/>
    </source>
</evidence>
<dbReference type="RefSeq" id="WP_230562910.1">
    <property type="nucleotide sequence ID" value="NZ_JAJITC010000010.1"/>
</dbReference>
<keyword evidence="13" id="KW-1185">Reference proteome</keyword>
<dbReference type="InterPro" id="IPR024744">
    <property type="entry name" value="CSS-motif_dom"/>
</dbReference>
<evidence type="ECO:0000256" key="2">
    <source>
        <dbReference type="ARBA" id="ARBA00012282"/>
    </source>
</evidence>
<feature type="transmembrane region" description="Helical" evidence="10">
    <location>
        <begin position="6"/>
        <end position="26"/>
    </location>
</feature>
<evidence type="ECO:0000256" key="10">
    <source>
        <dbReference type="SAM" id="Phobius"/>
    </source>
</evidence>
<dbReference type="Proteomes" id="UP001430614">
    <property type="component" value="Unassembled WGS sequence"/>
</dbReference>
<gene>
    <name evidence="12" type="ORF">LJ655_19740</name>
</gene>
<comment type="catalytic activity">
    <reaction evidence="9">
        <text>3',3'-c-di-GMP + H2O = 5'-phosphoguanylyl(3'-&gt;5')guanosine + H(+)</text>
        <dbReference type="Rhea" id="RHEA:24902"/>
        <dbReference type="ChEBI" id="CHEBI:15377"/>
        <dbReference type="ChEBI" id="CHEBI:15378"/>
        <dbReference type="ChEBI" id="CHEBI:58754"/>
        <dbReference type="ChEBI" id="CHEBI:58805"/>
        <dbReference type="EC" id="3.1.4.52"/>
    </reaction>
</comment>
<proteinExistence type="predicted"/>
<dbReference type="Pfam" id="PF00563">
    <property type="entry name" value="EAL"/>
    <property type="match status" value="1"/>
</dbReference>
<dbReference type="PANTHER" id="PTHR33121:SF79">
    <property type="entry name" value="CYCLIC DI-GMP PHOSPHODIESTERASE PDED-RELATED"/>
    <property type="match status" value="1"/>
</dbReference>
<dbReference type="InterPro" id="IPR035919">
    <property type="entry name" value="EAL_sf"/>
</dbReference>
<dbReference type="Pfam" id="PF12792">
    <property type="entry name" value="CSS-motif"/>
    <property type="match status" value="1"/>
</dbReference>
<dbReference type="EC" id="3.1.4.52" evidence="2"/>
<dbReference type="PROSITE" id="PS50883">
    <property type="entry name" value="EAL"/>
    <property type="match status" value="1"/>
</dbReference>
<dbReference type="EMBL" id="JAJITC010000010">
    <property type="protein sequence ID" value="MCC8404086.1"/>
    <property type="molecule type" value="Genomic_DNA"/>
</dbReference>
<keyword evidence="8 10" id="KW-0472">Membrane</keyword>
<keyword evidence="4" id="KW-0973">c-di-GMP</keyword>
<protein>
    <recommendedName>
        <fullName evidence="2">cyclic-guanylate-specific phosphodiesterase</fullName>
        <ecNumber evidence="2">3.1.4.52</ecNumber>
    </recommendedName>
</protein>
<evidence type="ECO:0000256" key="4">
    <source>
        <dbReference type="ARBA" id="ARBA00022636"/>
    </source>
</evidence>
<evidence type="ECO:0000256" key="8">
    <source>
        <dbReference type="ARBA" id="ARBA00023136"/>
    </source>
</evidence>
<keyword evidence="3" id="KW-1003">Cell membrane</keyword>
<dbReference type="CDD" id="cd01948">
    <property type="entry name" value="EAL"/>
    <property type="match status" value="1"/>
</dbReference>
<dbReference type="PANTHER" id="PTHR33121">
    <property type="entry name" value="CYCLIC DI-GMP PHOSPHODIESTERASE PDEF"/>
    <property type="match status" value="1"/>
</dbReference>